<evidence type="ECO:0000256" key="2">
    <source>
        <dbReference type="SAM" id="Phobius"/>
    </source>
</evidence>
<dbReference type="eggNOG" id="ENOG5031NJB">
    <property type="taxonomic scope" value="Bacteria"/>
</dbReference>
<evidence type="ECO:0000256" key="1">
    <source>
        <dbReference type="SAM" id="MobiDB-lite"/>
    </source>
</evidence>
<gene>
    <name evidence="3" type="ORF">VEZ01S_01_00750</name>
</gene>
<keyword evidence="2" id="KW-1133">Transmembrane helix</keyword>
<dbReference type="AlphaFoldDB" id="U3AEF1"/>
<protein>
    <recommendedName>
        <fullName evidence="5">DUF2897 domain-containing protein</fullName>
    </recommendedName>
</protein>
<organism evidence="3 4">
    <name type="scientific">Vibrio ezurae NBRC 102218</name>
    <dbReference type="NCBI Taxonomy" id="1219080"/>
    <lineage>
        <taxon>Bacteria</taxon>
        <taxon>Pseudomonadati</taxon>
        <taxon>Pseudomonadota</taxon>
        <taxon>Gammaproteobacteria</taxon>
        <taxon>Vibrionales</taxon>
        <taxon>Vibrionaceae</taxon>
        <taxon>Vibrio</taxon>
    </lineage>
</organism>
<feature type="compositionally biased region" description="Basic and acidic residues" evidence="1">
    <location>
        <begin position="52"/>
        <end position="70"/>
    </location>
</feature>
<evidence type="ECO:0008006" key="5">
    <source>
        <dbReference type="Google" id="ProtNLM"/>
    </source>
</evidence>
<dbReference type="InterPro" id="IPR021550">
    <property type="entry name" value="DUF2897"/>
</dbReference>
<proteinExistence type="predicted"/>
<dbReference type="RefSeq" id="WP_021712020.1">
    <property type="nucleotide sequence ID" value="NZ_BATM01000001.1"/>
</dbReference>
<evidence type="ECO:0000313" key="3">
    <source>
        <dbReference type="EMBL" id="GAD78296.1"/>
    </source>
</evidence>
<reference evidence="3 4" key="1">
    <citation type="submission" date="2013-09" db="EMBL/GenBank/DDBJ databases">
        <title>Whole genome shotgun sequence of Vibrio ezurae NBRC 102218.</title>
        <authorList>
            <person name="Yoshida I."/>
            <person name="Hosoyama A."/>
            <person name="Numata M."/>
            <person name="Hashimoto M."/>
            <person name="Hosoyama Y."/>
            <person name="Tsuchikane K."/>
            <person name="Noguchi M."/>
            <person name="Hirakata S."/>
            <person name="Ichikawa N."/>
            <person name="Ohji S."/>
            <person name="Yamazoe A."/>
            <person name="Fujita N."/>
        </authorList>
    </citation>
    <scope>NUCLEOTIDE SEQUENCE [LARGE SCALE GENOMIC DNA]</scope>
    <source>
        <strain evidence="3 4">NBRC 102218</strain>
    </source>
</reference>
<evidence type="ECO:0000313" key="4">
    <source>
        <dbReference type="Proteomes" id="UP000016562"/>
    </source>
</evidence>
<feature type="region of interest" description="Disordered" evidence="1">
    <location>
        <begin position="52"/>
        <end position="79"/>
    </location>
</feature>
<dbReference type="Pfam" id="PF11446">
    <property type="entry name" value="DUF2897"/>
    <property type="match status" value="1"/>
</dbReference>
<dbReference type="EMBL" id="BATM01000001">
    <property type="protein sequence ID" value="GAD78296.1"/>
    <property type="molecule type" value="Genomic_DNA"/>
</dbReference>
<accession>U3AEF1</accession>
<dbReference type="OrthoDB" id="5918634at2"/>
<name>U3AEF1_9VIBR</name>
<feature type="transmembrane region" description="Helical" evidence="2">
    <location>
        <begin position="6"/>
        <end position="31"/>
    </location>
</feature>
<comment type="caution">
    <text evidence="3">The sequence shown here is derived from an EMBL/GenBank/DDBJ whole genome shotgun (WGS) entry which is preliminary data.</text>
</comment>
<keyword evidence="4" id="KW-1185">Reference proteome</keyword>
<keyword evidence="2" id="KW-0472">Membrane</keyword>
<dbReference type="STRING" id="1219080.VEZ01S_01_00750"/>
<sequence length="79" mass="8753">MLVDLLFNPWVIIFIAVSVVAGNIAALKYTANMKVGTMSKQQKDDIEKLKQLDAERQKQTNKNLKDKSPADGDSESGDE</sequence>
<dbReference type="Proteomes" id="UP000016562">
    <property type="component" value="Unassembled WGS sequence"/>
</dbReference>
<keyword evidence="2" id="KW-0812">Transmembrane</keyword>